<dbReference type="STRING" id="1560234.SP90_01255"/>
<dbReference type="PANTHER" id="PTHR33362">
    <property type="entry name" value="SIALIC ACID TRAP TRANSPORTER PERMEASE PROTEIN SIAT-RELATED"/>
    <property type="match status" value="1"/>
</dbReference>
<evidence type="ECO:0000256" key="6">
    <source>
        <dbReference type="ARBA" id="ARBA00023136"/>
    </source>
</evidence>
<dbReference type="GO" id="GO:0022857">
    <property type="term" value="F:transmembrane transporter activity"/>
    <property type="evidence" value="ECO:0007669"/>
    <property type="project" value="TreeGrafter"/>
</dbReference>
<name>A0A1B7XQ89_9BACT</name>
<organism evidence="9 10">
    <name type="scientific">Halodesulfovibrio spirochaetisodalis</name>
    <dbReference type="NCBI Taxonomy" id="1560234"/>
    <lineage>
        <taxon>Bacteria</taxon>
        <taxon>Pseudomonadati</taxon>
        <taxon>Thermodesulfobacteriota</taxon>
        <taxon>Desulfovibrionia</taxon>
        <taxon>Desulfovibrionales</taxon>
        <taxon>Desulfovibrionaceae</taxon>
        <taxon>Halodesulfovibrio</taxon>
    </lineage>
</organism>
<keyword evidence="3" id="KW-0997">Cell inner membrane</keyword>
<feature type="transmembrane region" description="Helical" evidence="7">
    <location>
        <begin position="315"/>
        <end position="339"/>
    </location>
</feature>
<feature type="domain" description="TRAP C4-dicarboxylate transport system permease DctM subunit" evidence="8">
    <location>
        <begin position="12"/>
        <end position="417"/>
    </location>
</feature>
<dbReference type="Proteomes" id="UP000091979">
    <property type="component" value="Unassembled WGS sequence"/>
</dbReference>
<feature type="transmembrane region" description="Helical" evidence="7">
    <location>
        <begin position="111"/>
        <end position="127"/>
    </location>
</feature>
<evidence type="ECO:0000256" key="3">
    <source>
        <dbReference type="ARBA" id="ARBA00022519"/>
    </source>
</evidence>
<feature type="transmembrane region" description="Helical" evidence="7">
    <location>
        <begin position="241"/>
        <end position="258"/>
    </location>
</feature>
<keyword evidence="4 7" id="KW-0812">Transmembrane</keyword>
<reference evidence="9 10" key="1">
    <citation type="submission" date="2015-01" db="EMBL/GenBank/DDBJ databases">
        <title>Desulfovibrio sp. JC271 draft genome sequence.</title>
        <authorList>
            <person name="Shivani Y."/>
            <person name="Subhash Y."/>
            <person name="Sasikala C."/>
            <person name="Ramana C.V."/>
        </authorList>
    </citation>
    <scope>NUCLEOTIDE SEQUENCE [LARGE SCALE GENOMIC DNA]</scope>
    <source>
        <strain evidence="9 10">JC271</strain>
    </source>
</reference>
<feature type="transmembrane region" description="Helical" evidence="7">
    <location>
        <begin position="351"/>
        <end position="370"/>
    </location>
</feature>
<evidence type="ECO:0000256" key="5">
    <source>
        <dbReference type="ARBA" id="ARBA00022989"/>
    </source>
</evidence>
<keyword evidence="2" id="KW-1003">Cell membrane</keyword>
<dbReference type="InterPro" id="IPR004681">
    <property type="entry name" value="TRAP_DctM"/>
</dbReference>
<keyword evidence="10" id="KW-1185">Reference proteome</keyword>
<feature type="transmembrane region" description="Helical" evidence="7">
    <location>
        <begin position="279"/>
        <end position="303"/>
    </location>
</feature>
<feature type="transmembrane region" description="Helical" evidence="7">
    <location>
        <begin position="397"/>
        <end position="421"/>
    </location>
</feature>
<keyword evidence="5 7" id="KW-1133">Transmembrane helix</keyword>
<sequence length="427" mass="45207">MSAAFVLFSAFGFLLFIGAPITVALGVASMSAFIVVGQDLSTLVQIAFSSVNSFPIMALPAFVLAGALMECAGVSRRLVKVAESMVGSIDGGLAISTTLACVFFGAISGSGPATTAAVGMLMIPAMFKRGYDHGYAAAATATAGGIGIIIPPSIPMVIYGVTAQESITKMFVAGVVPGLLISLGLIILHYIRCRGKSLTVGAEQWSFANMKRSFREGFWAILAPVVILGGIYSGLFTPTEAAIVSIFYTLIIGIFVYKEMTLSGLMKSLQTTSWLTGRVLVIMFTAYAFGRLLVQYHIPALIAEALLSLTSDVHLIWALVILFLLFMGMFMETLAIIMLVTPVLLPIMTSLGVDPIHFGVVLVCCCGVGFSTPPLGENMFIASGIADISLEEISYKALPFCAVTVGTIFLMAYCPAIVLWLPKLMGY</sequence>
<feature type="transmembrane region" description="Helical" evidence="7">
    <location>
        <begin position="134"/>
        <end position="158"/>
    </location>
</feature>
<dbReference type="NCBIfam" id="TIGR00786">
    <property type="entry name" value="dctM"/>
    <property type="match status" value="1"/>
</dbReference>
<dbReference type="PATRIC" id="fig|1560234.3.peg.261"/>
<accession>A0A1B7XQ89</accession>
<feature type="transmembrane region" description="Helical" evidence="7">
    <location>
        <begin position="53"/>
        <end position="73"/>
    </location>
</feature>
<gene>
    <name evidence="9" type="ORF">SP90_01255</name>
</gene>
<dbReference type="GO" id="GO:0005886">
    <property type="term" value="C:plasma membrane"/>
    <property type="evidence" value="ECO:0007669"/>
    <property type="project" value="UniProtKB-SubCell"/>
</dbReference>
<comment type="caution">
    <text evidence="9">The sequence shown here is derived from an EMBL/GenBank/DDBJ whole genome shotgun (WGS) entry which is preliminary data.</text>
</comment>
<keyword evidence="6 7" id="KW-0472">Membrane</keyword>
<evidence type="ECO:0000256" key="1">
    <source>
        <dbReference type="ARBA" id="ARBA00004429"/>
    </source>
</evidence>
<comment type="subcellular location">
    <subcellularLocation>
        <location evidence="1">Cell inner membrane</location>
        <topology evidence="1">Multi-pass membrane protein</topology>
    </subcellularLocation>
</comment>
<dbReference type="InterPro" id="IPR010656">
    <property type="entry name" value="DctM"/>
</dbReference>
<dbReference type="EMBL" id="JXMS01000001">
    <property type="protein sequence ID" value="OBQ57684.1"/>
    <property type="molecule type" value="Genomic_DNA"/>
</dbReference>
<protein>
    <submittedName>
        <fullName evidence="9">C4-dicarboxylate ABC transporter permease</fullName>
    </submittedName>
</protein>
<proteinExistence type="predicted"/>
<evidence type="ECO:0000256" key="4">
    <source>
        <dbReference type="ARBA" id="ARBA00022692"/>
    </source>
</evidence>
<dbReference type="OrthoDB" id="5404879at2"/>
<evidence type="ECO:0000313" key="9">
    <source>
        <dbReference type="EMBL" id="OBQ57684.1"/>
    </source>
</evidence>
<feature type="transmembrane region" description="Helical" evidence="7">
    <location>
        <begin position="170"/>
        <end position="191"/>
    </location>
</feature>
<evidence type="ECO:0000313" key="10">
    <source>
        <dbReference type="Proteomes" id="UP000091979"/>
    </source>
</evidence>
<dbReference type="AlphaFoldDB" id="A0A1B7XQ89"/>
<dbReference type="RefSeq" id="WP_066851743.1">
    <property type="nucleotide sequence ID" value="NZ_JXMS01000001.1"/>
</dbReference>
<dbReference type="Pfam" id="PF06808">
    <property type="entry name" value="DctM"/>
    <property type="match status" value="1"/>
</dbReference>
<evidence type="ECO:0000256" key="2">
    <source>
        <dbReference type="ARBA" id="ARBA00022475"/>
    </source>
</evidence>
<dbReference type="PIRSF" id="PIRSF006066">
    <property type="entry name" value="HI0050"/>
    <property type="match status" value="1"/>
</dbReference>
<evidence type="ECO:0000259" key="8">
    <source>
        <dbReference type="Pfam" id="PF06808"/>
    </source>
</evidence>
<dbReference type="PANTHER" id="PTHR33362:SF5">
    <property type="entry name" value="C4-DICARBOXYLATE TRAP TRANSPORTER LARGE PERMEASE PROTEIN DCTM"/>
    <property type="match status" value="1"/>
</dbReference>
<evidence type="ECO:0000256" key="7">
    <source>
        <dbReference type="SAM" id="Phobius"/>
    </source>
</evidence>
<feature type="transmembrane region" description="Helical" evidence="7">
    <location>
        <begin position="217"/>
        <end position="235"/>
    </location>
</feature>